<dbReference type="SUPFAM" id="SSF52317">
    <property type="entry name" value="Class I glutamine amidotransferase-like"/>
    <property type="match status" value="1"/>
</dbReference>
<dbReference type="Gene3D" id="3.40.50.880">
    <property type="match status" value="1"/>
</dbReference>
<gene>
    <name evidence="3" type="ORF">SRAS04492_LOCUS7952</name>
</gene>
<organism evidence="3">
    <name type="scientific">Strombidium rassoulzadegani</name>
    <dbReference type="NCBI Taxonomy" id="1082188"/>
    <lineage>
        <taxon>Eukaryota</taxon>
        <taxon>Sar</taxon>
        <taxon>Alveolata</taxon>
        <taxon>Ciliophora</taxon>
        <taxon>Intramacronucleata</taxon>
        <taxon>Spirotrichea</taxon>
        <taxon>Oligotrichia</taxon>
        <taxon>Strombidiidae</taxon>
        <taxon>Strombidium</taxon>
    </lineage>
</organism>
<evidence type="ECO:0008006" key="4">
    <source>
        <dbReference type="Google" id="ProtNLM"/>
    </source>
</evidence>
<dbReference type="InterPro" id="IPR029062">
    <property type="entry name" value="Class_I_gatase-like"/>
</dbReference>
<evidence type="ECO:0000256" key="2">
    <source>
        <dbReference type="PROSITE-ProRule" id="PRU00607"/>
    </source>
</evidence>
<dbReference type="AlphaFoldDB" id="A0A7S3CSI5"/>
<proteinExistence type="predicted"/>
<dbReference type="EMBL" id="HBIA01015929">
    <property type="protein sequence ID" value="CAE0236145.1"/>
    <property type="molecule type" value="Transcribed_RNA"/>
</dbReference>
<dbReference type="PROSITE" id="PS51273">
    <property type="entry name" value="GATASE_TYPE_1"/>
    <property type="match status" value="1"/>
</dbReference>
<name>A0A7S3CSI5_9SPIT</name>
<dbReference type="PANTHER" id="PTHR11315:SF0">
    <property type="entry name" value="FOLATE GAMMA-GLUTAMYL HYDROLASE"/>
    <property type="match status" value="1"/>
</dbReference>
<accession>A0A7S3CSI5</accession>
<evidence type="ECO:0000256" key="1">
    <source>
        <dbReference type="PIRSR" id="PIRSR615527-1"/>
    </source>
</evidence>
<protein>
    <recommendedName>
        <fullName evidence="4">Folate gamma-glutamyl hydrolase</fullName>
    </recommendedName>
</protein>
<evidence type="ECO:0000313" key="3">
    <source>
        <dbReference type="EMBL" id="CAE0236145.1"/>
    </source>
</evidence>
<comment type="caution">
    <text evidence="2">Lacks conserved residue(s) required for the propagation of feature annotation.</text>
</comment>
<dbReference type="GO" id="GO:0005773">
    <property type="term" value="C:vacuole"/>
    <property type="evidence" value="ECO:0007669"/>
    <property type="project" value="TreeGrafter"/>
</dbReference>
<dbReference type="GO" id="GO:0034722">
    <property type="term" value="F:gamma-glutamyl-peptidase activity"/>
    <property type="evidence" value="ECO:0007669"/>
    <property type="project" value="TreeGrafter"/>
</dbReference>
<dbReference type="PROSITE" id="PS51275">
    <property type="entry name" value="PEPTIDASE_C26_GGH"/>
    <property type="match status" value="1"/>
</dbReference>
<dbReference type="GO" id="GO:0046900">
    <property type="term" value="P:tetrahydrofolylpolyglutamate metabolic process"/>
    <property type="evidence" value="ECO:0007669"/>
    <property type="project" value="TreeGrafter"/>
</dbReference>
<sequence length="189" mass="21805">MGHEYLAMYTASDPNKTLSDFKVDHESLTLNFSIASNLTNSLVFYDLNEDDEQLFASTPMTINLHDFAIDPSSLTRDKGLDDFWRVTSLSYMPDENRRPFIATMEARSYPFFSTQFHPEKASQQWGDDEGFNHSWDSIRLQGRFGKKLVRLARLNLNTFGTYEDLQPFLISNHPTVKSPQEGRGEIFVF</sequence>
<feature type="active site" description="Proton donor" evidence="1">
    <location>
        <position position="117"/>
    </location>
</feature>
<dbReference type="InterPro" id="IPR015527">
    <property type="entry name" value="Pept_C26_g-glut_hydrolase"/>
</dbReference>
<reference evidence="3" key="1">
    <citation type="submission" date="2021-01" db="EMBL/GenBank/DDBJ databases">
        <authorList>
            <person name="Corre E."/>
            <person name="Pelletier E."/>
            <person name="Niang G."/>
            <person name="Scheremetjew M."/>
            <person name="Finn R."/>
            <person name="Kale V."/>
            <person name="Holt S."/>
            <person name="Cochrane G."/>
            <person name="Meng A."/>
            <person name="Brown T."/>
            <person name="Cohen L."/>
        </authorList>
    </citation>
    <scope>NUCLEOTIDE SEQUENCE</scope>
    <source>
        <strain evidence="3">Ras09</strain>
    </source>
</reference>
<dbReference type="PANTHER" id="PTHR11315">
    <property type="entry name" value="PROTEASE FAMILY C26 GAMMA-GLUTAMYL HYDROLASE"/>
    <property type="match status" value="1"/>
</dbReference>